<organism evidence="1 2">
    <name type="scientific">Rhamnusium bicolor</name>
    <dbReference type="NCBI Taxonomy" id="1586634"/>
    <lineage>
        <taxon>Eukaryota</taxon>
        <taxon>Metazoa</taxon>
        <taxon>Ecdysozoa</taxon>
        <taxon>Arthropoda</taxon>
        <taxon>Hexapoda</taxon>
        <taxon>Insecta</taxon>
        <taxon>Pterygota</taxon>
        <taxon>Neoptera</taxon>
        <taxon>Endopterygota</taxon>
        <taxon>Coleoptera</taxon>
        <taxon>Polyphaga</taxon>
        <taxon>Cucujiformia</taxon>
        <taxon>Chrysomeloidea</taxon>
        <taxon>Cerambycidae</taxon>
        <taxon>Lepturinae</taxon>
        <taxon>Rhagiini</taxon>
        <taxon>Rhamnusium</taxon>
    </lineage>
</organism>
<keyword evidence="2" id="KW-1185">Reference proteome</keyword>
<name>A0AAV8XF27_9CUCU</name>
<gene>
    <name evidence="1" type="ORF">NQ314_011906</name>
</gene>
<protein>
    <submittedName>
        <fullName evidence="1">Uncharacterized protein</fullName>
    </submittedName>
</protein>
<evidence type="ECO:0000313" key="1">
    <source>
        <dbReference type="EMBL" id="KAJ8937361.1"/>
    </source>
</evidence>
<sequence length="105" mass="12152">MQRRTIEEKQALNDGCYDGVCWEDDDYPAAKIMEKLLLSDRSNLDTFGKHDDNVIIEVPEKSCDLCERTLSLKITPLTITRSNKKYFVVNTGNYQQKITYNICKP</sequence>
<reference evidence="1" key="1">
    <citation type="journal article" date="2023" name="Insect Mol. Biol.">
        <title>Genome sequencing provides insights into the evolution of gene families encoding plant cell wall-degrading enzymes in longhorned beetles.</title>
        <authorList>
            <person name="Shin N.R."/>
            <person name="Okamura Y."/>
            <person name="Kirsch R."/>
            <person name="Pauchet Y."/>
        </authorList>
    </citation>
    <scope>NUCLEOTIDE SEQUENCE</scope>
    <source>
        <strain evidence="1">RBIC_L_NR</strain>
    </source>
</reference>
<dbReference type="EMBL" id="JANEYF010003320">
    <property type="protein sequence ID" value="KAJ8937361.1"/>
    <property type="molecule type" value="Genomic_DNA"/>
</dbReference>
<evidence type="ECO:0000313" key="2">
    <source>
        <dbReference type="Proteomes" id="UP001162156"/>
    </source>
</evidence>
<dbReference type="Proteomes" id="UP001162156">
    <property type="component" value="Unassembled WGS sequence"/>
</dbReference>
<accession>A0AAV8XF27</accession>
<comment type="caution">
    <text evidence="1">The sequence shown here is derived from an EMBL/GenBank/DDBJ whole genome shotgun (WGS) entry which is preliminary data.</text>
</comment>
<proteinExistence type="predicted"/>
<dbReference type="AlphaFoldDB" id="A0AAV8XF27"/>